<comment type="similarity">
    <text evidence="2">Belongs to the OmpP1/FadL family.</text>
</comment>
<evidence type="ECO:0000256" key="2">
    <source>
        <dbReference type="ARBA" id="ARBA00008163"/>
    </source>
</evidence>
<dbReference type="PANTHER" id="PTHR35093">
    <property type="entry name" value="OUTER MEMBRANE PROTEIN NMB0088-RELATED"/>
    <property type="match status" value="1"/>
</dbReference>
<protein>
    <submittedName>
        <fullName evidence="9">Outer membrane protein transport protein (OMPP1/FadL/TodX)</fullName>
    </submittedName>
</protein>
<evidence type="ECO:0000313" key="9">
    <source>
        <dbReference type="EMBL" id="TSE31963.1"/>
    </source>
</evidence>
<dbReference type="Pfam" id="PF03349">
    <property type="entry name" value="Toluene_X"/>
    <property type="match status" value="1"/>
</dbReference>
<dbReference type="InterPro" id="IPR005017">
    <property type="entry name" value="OMPP1/FadL/TodX"/>
</dbReference>
<evidence type="ECO:0000256" key="1">
    <source>
        <dbReference type="ARBA" id="ARBA00004571"/>
    </source>
</evidence>
<evidence type="ECO:0000313" key="10">
    <source>
        <dbReference type="Proteomes" id="UP000318542"/>
    </source>
</evidence>
<evidence type="ECO:0000256" key="3">
    <source>
        <dbReference type="ARBA" id="ARBA00022452"/>
    </source>
</evidence>
<keyword evidence="6" id="KW-0472">Membrane</keyword>
<evidence type="ECO:0000256" key="5">
    <source>
        <dbReference type="ARBA" id="ARBA00022729"/>
    </source>
</evidence>
<dbReference type="RefSeq" id="WP_185974961.1">
    <property type="nucleotide sequence ID" value="NZ_VJOL01000002.1"/>
</dbReference>
<evidence type="ECO:0000256" key="6">
    <source>
        <dbReference type="ARBA" id="ARBA00023136"/>
    </source>
</evidence>
<evidence type="ECO:0000256" key="4">
    <source>
        <dbReference type="ARBA" id="ARBA00022692"/>
    </source>
</evidence>
<dbReference type="SUPFAM" id="SSF56935">
    <property type="entry name" value="Porins"/>
    <property type="match status" value="1"/>
</dbReference>
<keyword evidence="4" id="KW-0812">Transmembrane</keyword>
<dbReference type="GO" id="GO:0015483">
    <property type="term" value="F:long-chain fatty acid transporting porin activity"/>
    <property type="evidence" value="ECO:0007669"/>
    <property type="project" value="TreeGrafter"/>
</dbReference>
<name>A0A554X803_9BURK</name>
<dbReference type="PANTHER" id="PTHR35093:SF8">
    <property type="entry name" value="OUTER MEMBRANE PROTEIN NMB0088-RELATED"/>
    <property type="match status" value="1"/>
</dbReference>
<dbReference type="EMBL" id="VJOL01000002">
    <property type="protein sequence ID" value="TSE31963.1"/>
    <property type="molecule type" value="Genomic_DNA"/>
</dbReference>
<accession>A0A554X803</accession>
<keyword evidence="7" id="KW-0998">Cell outer membrane</keyword>
<proteinExistence type="inferred from homology"/>
<feature type="chain" id="PRO_5022182072" evidence="8">
    <location>
        <begin position="27"/>
        <end position="257"/>
    </location>
</feature>
<comment type="caution">
    <text evidence="9">The sequence shown here is derived from an EMBL/GenBank/DDBJ whole genome shotgun (WGS) entry which is preliminary data.</text>
</comment>
<gene>
    <name evidence="9" type="ORF">Tther_00165</name>
</gene>
<dbReference type="Proteomes" id="UP000318542">
    <property type="component" value="Unassembled WGS sequence"/>
</dbReference>
<keyword evidence="10" id="KW-1185">Reference proteome</keyword>
<sequence>MKTCNRAPRRAIAAAALLAAAPAVWATNGYFPHGFGLKAKGMGGVSIALAQDGFAGVNNPAAAAFAGNRWDVGAEIFRPYRDAQFVGQTPVVESGRTAFPIPEFGYNVQLSQRLAFGVTVYGNGGMNTSYAPFPNGVNLLGGQGKLGVDLMQLIVAPTLAYQVADGHALGVSPLLVLQRFEAYGVQAFAGMSQSPGNVSNRGKDTSTGIGIRFGYFGKLGDRVSVGASYSPKTNMGRFDKYQGLFAGSGDSCVSFFL</sequence>
<evidence type="ECO:0000256" key="8">
    <source>
        <dbReference type="SAM" id="SignalP"/>
    </source>
</evidence>
<organism evidence="9 10">
    <name type="scientific">Tepidimonas thermarum</name>
    <dbReference type="NCBI Taxonomy" id="335431"/>
    <lineage>
        <taxon>Bacteria</taxon>
        <taxon>Pseudomonadati</taxon>
        <taxon>Pseudomonadota</taxon>
        <taxon>Betaproteobacteria</taxon>
        <taxon>Burkholderiales</taxon>
        <taxon>Tepidimonas</taxon>
    </lineage>
</organism>
<reference evidence="9 10" key="1">
    <citation type="submission" date="2019-07" db="EMBL/GenBank/DDBJ databases">
        <title>Tepidimonas thermarum AA-1 draft genome.</title>
        <authorList>
            <person name="Da Costa M.S."/>
            <person name="Froufe H.J.C."/>
            <person name="Egas C."/>
            <person name="Albuquerque L."/>
        </authorList>
    </citation>
    <scope>NUCLEOTIDE SEQUENCE [LARGE SCALE GENOMIC DNA]</scope>
    <source>
        <strain evidence="9 10">AA-1</strain>
    </source>
</reference>
<feature type="signal peptide" evidence="8">
    <location>
        <begin position="1"/>
        <end position="26"/>
    </location>
</feature>
<evidence type="ECO:0000256" key="7">
    <source>
        <dbReference type="ARBA" id="ARBA00023237"/>
    </source>
</evidence>
<keyword evidence="5 8" id="KW-0732">Signal</keyword>
<comment type="subcellular location">
    <subcellularLocation>
        <location evidence="1">Cell outer membrane</location>
        <topology evidence="1">Multi-pass membrane protein</topology>
    </subcellularLocation>
</comment>
<dbReference type="AlphaFoldDB" id="A0A554X803"/>
<keyword evidence="3" id="KW-1134">Transmembrane beta strand</keyword>
<dbReference type="Gene3D" id="2.40.160.60">
    <property type="entry name" value="Outer membrane protein transport protein (OMPP1/FadL/TodX)"/>
    <property type="match status" value="1"/>
</dbReference>
<dbReference type="GO" id="GO:0009279">
    <property type="term" value="C:cell outer membrane"/>
    <property type="evidence" value="ECO:0007669"/>
    <property type="project" value="UniProtKB-SubCell"/>
</dbReference>